<feature type="compositionally biased region" description="Basic and acidic residues" evidence="1">
    <location>
        <begin position="1"/>
        <end position="12"/>
    </location>
</feature>
<evidence type="ECO:0000256" key="1">
    <source>
        <dbReference type="SAM" id="MobiDB-lite"/>
    </source>
</evidence>
<accession>A0A2W1C119</accession>
<sequence length="70" mass="7933">MPREASPRRQRQEALPPPAGVPPASRRPAPPDPPRTTQLSFVRDRRQSTVNHGSERSSRARSDRKTPRQL</sequence>
<reference evidence="2 3" key="1">
    <citation type="journal article" date="2017" name="BMC Biol.">
        <title>Genomic innovations, transcriptional plasticity and gene loss underlying the evolution and divergence of two highly polyphagous and invasive Helicoverpa pest species.</title>
        <authorList>
            <person name="Pearce S.L."/>
            <person name="Clarke D.F."/>
            <person name="East P.D."/>
            <person name="Elfekih S."/>
            <person name="Gordon K.H."/>
            <person name="Jermiin L.S."/>
            <person name="McGaughran A."/>
            <person name="Oakeshott J.G."/>
            <person name="Papanikolaou A."/>
            <person name="Perera O.P."/>
            <person name="Rane R.V."/>
            <person name="Richards S."/>
            <person name="Tay W.T."/>
            <person name="Walsh T.K."/>
            <person name="Anderson A."/>
            <person name="Anderson C.J."/>
            <person name="Asgari S."/>
            <person name="Board P.G."/>
            <person name="Bretschneider A."/>
            <person name="Campbell P.M."/>
            <person name="Chertemps T."/>
            <person name="Christeller J.T."/>
            <person name="Coppin C.W."/>
            <person name="Downes S.J."/>
            <person name="Duan G."/>
            <person name="Farnsworth C.A."/>
            <person name="Good R.T."/>
            <person name="Han L.B."/>
            <person name="Han Y.C."/>
            <person name="Hatje K."/>
            <person name="Horne I."/>
            <person name="Huang Y.P."/>
            <person name="Hughes D.S."/>
            <person name="Jacquin-Joly E."/>
            <person name="James W."/>
            <person name="Jhangiani S."/>
            <person name="Kollmar M."/>
            <person name="Kuwar S.S."/>
            <person name="Li S."/>
            <person name="Liu N.Y."/>
            <person name="Maibeche M.T."/>
            <person name="Miller J.R."/>
            <person name="Montagne N."/>
            <person name="Perry T."/>
            <person name="Qu J."/>
            <person name="Song S.V."/>
            <person name="Sutton G.G."/>
            <person name="Vogel H."/>
            <person name="Walenz B.P."/>
            <person name="Xu W."/>
            <person name="Zhang H.J."/>
            <person name="Zou Z."/>
            <person name="Batterham P."/>
            <person name="Edwards O.R."/>
            <person name="Feyereisen R."/>
            <person name="Gibbs R.A."/>
            <person name="Heckel D.G."/>
            <person name="McGrath A."/>
            <person name="Robin C."/>
            <person name="Scherer S.E."/>
            <person name="Worley K.C."/>
            <person name="Wu Y.D."/>
        </authorList>
    </citation>
    <scope>NUCLEOTIDE SEQUENCE [LARGE SCALE GENOMIC DNA]</scope>
    <source>
        <strain evidence="2">Harm_GR_Male_#8</strain>
        <tissue evidence="2">Whole organism</tissue>
    </source>
</reference>
<keyword evidence="3" id="KW-1185">Reference proteome</keyword>
<dbReference type="EMBL" id="KZ149920">
    <property type="protein sequence ID" value="PZC77773.1"/>
    <property type="molecule type" value="Genomic_DNA"/>
</dbReference>
<gene>
    <name evidence="2" type="primary">HaOG203017</name>
    <name evidence="2" type="ORF">B5X24_HaOG203017</name>
</gene>
<dbReference type="AlphaFoldDB" id="A0A2W1C119"/>
<evidence type="ECO:0000313" key="3">
    <source>
        <dbReference type="Proteomes" id="UP000249218"/>
    </source>
</evidence>
<protein>
    <submittedName>
        <fullName evidence="2">Uncharacterized protein</fullName>
    </submittedName>
</protein>
<organism evidence="2 3">
    <name type="scientific">Helicoverpa armigera</name>
    <name type="common">Cotton bollworm</name>
    <name type="synonym">Heliothis armigera</name>
    <dbReference type="NCBI Taxonomy" id="29058"/>
    <lineage>
        <taxon>Eukaryota</taxon>
        <taxon>Metazoa</taxon>
        <taxon>Ecdysozoa</taxon>
        <taxon>Arthropoda</taxon>
        <taxon>Hexapoda</taxon>
        <taxon>Insecta</taxon>
        <taxon>Pterygota</taxon>
        <taxon>Neoptera</taxon>
        <taxon>Endopterygota</taxon>
        <taxon>Lepidoptera</taxon>
        <taxon>Glossata</taxon>
        <taxon>Ditrysia</taxon>
        <taxon>Noctuoidea</taxon>
        <taxon>Noctuidae</taxon>
        <taxon>Heliothinae</taxon>
        <taxon>Helicoverpa</taxon>
    </lineage>
</organism>
<dbReference type="Proteomes" id="UP000249218">
    <property type="component" value="Unassembled WGS sequence"/>
</dbReference>
<feature type="region of interest" description="Disordered" evidence="1">
    <location>
        <begin position="1"/>
        <end position="70"/>
    </location>
</feature>
<evidence type="ECO:0000313" key="2">
    <source>
        <dbReference type="EMBL" id="PZC77773.1"/>
    </source>
</evidence>
<name>A0A2W1C119_HELAM</name>
<feature type="compositionally biased region" description="Basic and acidic residues" evidence="1">
    <location>
        <begin position="42"/>
        <end position="70"/>
    </location>
</feature>
<proteinExistence type="predicted"/>